<sequence>MSGSSYARIVHGMNFKCSSWHASNIWFYYSSWMNGQSAILPSVQLGLLMDHVIVQLSLLPTVVLAIALPTRLPQLDIYSAQCTECLISRTLTLDAVGFGNPFDVDCIFRAYAGSIRLHSYGSALVLNAIVNAISRYNLYVRHTNVHIILLVPLMLSCLGVQSRQIRVGDVAGSRMIPRCVSVEASTEGCKPPGKWMAQESRSEQRMRTVAAPPAADKEQITCYSGVNINSRRFSTTSALVGRRAGVRGRGGERGGRGGAYGEGVGGGAAAAGSVRMRRA</sequence>
<organism evidence="2 3">
    <name type="scientific">Roridomyces roridus</name>
    <dbReference type="NCBI Taxonomy" id="1738132"/>
    <lineage>
        <taxon>Eukaryota</taxon>
        <taxon>Fungi</taxon>
        <taxon>Dikarya</taxon>
        <taxon>Basidiomycota</taxon>
        <taxon>Agaricomycotina</taxon>
        <taxon>Agaricomycetes</taxon>
        <taxon>Agaricomycetidae</taxon>
        <taxon>Agaricales</taxon>
        <taxon>Marasmiineae</taxon>
        <taxon>Mycenaceae</taxon>
        <taxon>Roridomyces</taxon>
    </lineage>
</organism>
<name>A0AAD7CDU5_9AGAR</name>
<feature type="region of interest" description="Disordered" evidence="1">
    <location>
        <begin position="245"/>
        <end position="279"/>
    </location>
</feature>
<gene>
    <name evidence="2" type="ORF">FB45DRAFT_1098558</name>
</gene>
<dbReference type="AlphaFoldDB" id="A0AAD7CDU5"/>
<evidence type="ECO:0000313" key="3">
    <source>
        <dbReference type="Proteomes" id="UP001221142"/>
    </source>
</evidence>
<protein>
    <submittedName>
        <fullName evidence="2">Uncharacterized protein</fullName>
    </submittedName>
</protein>
<dbReference type="EMBL" id="JARKIF010000002">
    <property type="protein sequence ID" value="KAJ7646619.1"/>
    <property type="molecule type" value="Genomic_DNA"/>
</dbReference>
<reference evidence="2" key="1">
    <citation type="submission" date="2023-03" db="EMBL/GenBank/DDBJ databases">
        <title>Massive genome expansion in bonnet fungi (Mycena s.s.) driven by repeated elements and novel gene families across ecological guilds.</title>
        <authorList>
            <consortium name="Lawrence Berkeley National Laboratory"/>
            <person name="Harder C.B."/>
            <person name="Miyauchi S."/>
            <person name="Viragh M."/>
            <person name="Kuo A."/>
            <person name="Thoen E."/>
            <person name="Andreopoulos B."/>
            <person name="Lu D."/>
            <person name="Skrede I."/>
            <person name="Drula E."/>
            <person name="Henrissat B."/>
            <person name="Morin E."/>
            <person name="Kohler A."/>
            <person name="Barry K."/>
            <person name="LaButti K."/>
            <person name="Morin E."/>
            <person name="Salamov A."/>
            <person name="Lipzen A."/>
            <person name="Mereny Z."/>
            <person name="Hegedus B."/>
            <person name="Baldrian P."/>
            <person name="Stursova M."/>
            <person name="Weitz H."/>
            <person name="Taylor A."/>
            <person name="Grigoriev I.V."/>
            <person name="Nagy L.G."/>
            <person name="Martin F."/>
            <person name="Kauserud H."/>
        </authorList>
    </citation>
    <scope>NUCLEOTIDE SEQUENCE</scope>
    <source>
        <strain evidence="2">9284</strain>
    </source>
</reference>
<evidence type="ECO:0000256" key="1">
    <source>
        <dbReference type="SAM" id="MobiDB-lite"/>
    </source>
</evidence>
<proteinExistence type="predicted"/>
<comment type="caution">
    <text evidence="2">The sequence shown here is derived from an EMBL/GenBank/DDBJ whole genome shotgun (WGS) entry which is preliminary data.</text>
</comment>
<dbReference type="Proteomes" id="UP001221142">
    <property type="component" value="Unassembled WGS sequence"/>
</dbReference>
<keyword evidence="3" id="KW-1185">Reference proteome</keyword>
<accession>A0AAD7CDU5</accession>
<feature type="compositionally biased region" description="Low complexity" evidence="1">
    <location>
        <begin position="270"/>
        <end position="279"/>
    </location>
</feature>
<feature type="compositionally biased region" description="Gly residues" evidence="1">
    <location>
        <begin position="256"/>
        <end position="269"/>
    </location>
</feature>
<evidence type="ECO:0000313" key="2">
    <source>
        <dbReference type="EMBL" id="KAJ7646619.1"/>
    </source>
</evidence>